<comment type="caution">
    <text evidence="1">The sequence shown here is derived from an EMBL/GenBank/DDBJ whole genome shotgun (WGS) entry which is preliminary data.</text>
</comment>
<reference evidence="1" key="1">
    <citation type="submission" date="2022-08" db="EMBL/GenBank/DDBJ databases">
        <authorList>
            <consortium name="DOE Joint Genome Institute"/>
            <person name="Min B."/>
            <person name="Riley R."/>
            <person name="Sierra-Patev S."/>
            <person name="Naranjo-Ortiz M."/>
            <person name="Looney B."/>
            <person name="Konkel Z."/>
            <person name="Slot J.C."/>
            <person name="Sakamoto Y."/>
            <person name="Steenwyk J.L."/>
            <person name="Rokas A."/>
            <person name="Carro J."/>
            <person name="Camarero S."/>
            <person name="Ferreira P."/>
            <person name="Molpeceres G."/>
            <person name="Ruiz-Duenas F.J."/>
            <person name="Serrano A."/>
            <person name="Henrissat B."/>
            <person name="Drula E."/>
            <person name="Hughes K.W."/>
            <person name="Mata J.L."/>
            <person name="Ishikawa N.K."/>
            <person name="Vargas-Isla R."/>
            <person name="Ushijima S."/>
            <person name="Smith C.A."/>
            <person name="Ahrendt S."/>
            <person name="Andreopoulos W."/>
            <person name="He G."/>
            <person name="Labutti K."/>
            <person name="Lipzen A."/>
            <person name="Ng V."/>
            <person name="Sandor L."/>
            <person name="Barry K."/>
            <person name="Martinez A.T."/>
            <person name="Xiao Y."/>
            <person name="Gibbons J.G."/>
            <person name="Terashima K."/>
            <person name="Hibbett D.S."/>
            <person name="Grigoriev I.V."/>
        </authorList>
    </citation>
    <scope>NUCLEOTIDE SEQUENCE</scope>
    <source>
        <strain evidence="1">TFB9207</strain>
    </source>
</reference>
<name>A0AA38U3Y7_9AGAR</name>
<proteinExistence type="predicted"/>
<sequence length="262" mass="29647">MAIRIIELNSGILLEESAAAHPDVLIDHNIVDDRRLEDWEMVMTQVLIGVLTVRDSRPAQAILRLFEGMDKVKIHNIHIRDGETYEVETVTMKRRLGLLGFVWRRRGLVGISTASRGIVVARTGRGRIAIGKEVVPVLRVSVVTRRGIGGTVIIIGREIIGALRGRAVSRDNGRIVRMGIVVKSGRSGTTTDQIITFLEQFPISVVQGNDDFWVPVRIIFRVQRLEMCDGELVTKVYLHITRCLRREQKIMIHRKMGRYIGR</sequence>
<dbReference type="AlphaFoldDB" id="A0AA38U3Y7"/>
<gene>
    <name evidence="1" type="ORF">F5878DRAFT_647863</name>
</gene>
<accession>A0AA38U3Y7</accession>
<evidence type="ECO:0000313" key="1">
    <source>
        <dbReference type="EMBL" id="KAJ3831180.1"/>
    </source>
</evidence>
<organism evidence="1 2">
    <name type="scientific">Lentinula raphanica</name>
    <dbReference type="NCBI Taxonomy" id="153919"/>
    <lineage>
        <taxon>Eukaryota</taxon>
        <taxon>Fungi</taxon>
        <taxon>Dikarya</taxon>
        <taxon>Basidiomycota</taxon>
        <taxon>Agaricomycotina</taxon>
        <taxon>Agaricomycetes</taxon>
        <taxon>Agaricomycetidae</taxon>
        <taxon>Agaricales</taxon>
        <taxon>Marasmiineae</taxon>
        <taxon>Omphalotaceae</taxon>
        <taxon>Lentinula</taxon>
    </lineage>
</organism>
<protein>
    <submittedName>
        <fullName evidence="1">Uncharacterized protein</fullName>
    </submittedName>
</protein>
<keyword evidence="2" id="KW-1185">Reference proteome</keyword>
<evidence type="ECO:0000313" key="2">
    <source>
        <dbReference type="Proteomes" id="UP001163846"/>
    </source>
</evidence>
<dbReference type="EMBL" id="MU807712">
    <property type="protein sequence ID" value="KAJ3831180.1"/>
    <property type="molecule type" value="Genomic_DNA"/>
</dbReference>
<dbReference type="Proteomes" id="UP001163846">
    <property type="component" value="Unassembled WGS sequence"/>
</dbReference>